<feature type="signal peptide" evidence="2">
    <location>
        <begin position="1"/>
        <end position="22"/>
    </location>
</feature>
<dbReference type="Proteomes" id="UP001218071">
    <property type="component" value="Chromosome"/>
</dbReference>
<dbReference type="PROSITE" id="PS51257">
    <property type="entry name" value="PROKAR_LIPOPROTEIN"/>
    <property type="match status" value="1"/>
</dbReference>
<dbReference type="RefSeq" id="WP_042407099.1">
    <property type="nucleotide sequence ID" value="NZ_CBYN010000049.1"/>
</dbReference>
<keyword evidence="2" id="KW-0732">Signal</keyword>
<evidence type="ECO:0000256" key="1">
    <source>
        <dbReference type="SAM" id="MobiDB-lite"/>
    </source>
</evidence>
<evidence type="ECO:0008006" key="5">
    <source>
        <dbReference type="Google" id="ProtNLM"/>
    </source>
</evidence>
<protein>
    <recommendedName>
        <fullName evidence="5">DUF4352 domain-containing protein</fullName>
    </recommendedName>
</protein>
<reference evidence="3 4" key="1">
    <citation type="submission" date="2020-10" db="EMBL/GenBank/DDBJ databases">
        <title>Complete genome sequence of Corynebacterium jeddahense DSM 45997, type strain of Corynebacterium jeddahense.</title>
        <authorList>
            <person name="Busche T."/>
            <person name="Kalinowski J."/>
            <person name="Ruckert C."/>
        </authorList>
    </citation>
    <scope>NUCLEOTIDE SEQUENCE [LARGE SCALE GENOMIC DNA]</scope>
    <source>
        <strain evidence="3 4">DSM 45997</strain>
    </source>
</reference>
<name>A0ABY7UMN3_9CORY</name>
<organism evidence="3 4">
    <name type="scientific">Corynebacterium jeddahense</name>
    <dbReference type="NCBI Taxonomy" id="1414719"/>
    <lineage>
        <taxon>Bacteria</taxon>
        <taxon>Bacillati</taxon>
        <taxon>Actinomycetota</taxon>
        <taxon>Actinomycetes</taxon>
        <taxon>Mycobacteriales</taxon>
        <taxon>Corynebacteriaceae</taxon>
        <taxon>Corynebacterium</taxon>
    </lineage>
</organism>
<accession>A0ABY7UMN3</accession>
<sequence length="199" mass="20635">MIHRFRSTLAVAVTLAAGLVLAACGDDDHAMGSGASGETTQVEASEAAPQGEGGHEIGVHRPGFQTNQVEPLVTDQLDGERVKDPGMELSYKWQGTSTAPGGGSIVVVAVTNNSDAPLPVDALTPKLRYNTGSSSSRDLKDATFEPIADEAGVDIVGLDQPLGPGATVNAKYPFDVSVGNLWDAEFTIGNVTFKGNLNN</sequence>
<dbReference type="EMBL" id="CP063194">
    <property type="protein sequence ID" value="WCZ39421.1"/>
    <property type="molecule type" value="Genomic_DNA"/>
</dbReference>
<evidence type="ECO:0000313" key="3">
    <source>
        <dbReference type="EMBL" id="WCZ39421.1"/>
    </source>
</evidence>
<keyword evidence="4" id="KW-1185">Reference proteome</keyword>
<gene>
    <name evidence="3" type="ORF">CJEDD_09170</name>
</gene>
<evidence type="ECO:0000256" key="2">
    <source>
        <dbReference type="SAM" id="SignalP"/>
    </source>
</evidence>
<feature type="region of interest" description="Disordered" evidence="1">
    <location>
        <begin position="32"/>
        <end position="66"/>
    </location>
</feature>
<proteinExistence type="predicted"/>
<feature type="chain" id="PRO_5045190200" description="DUF4352 domain-containing protein" evidence="2">
    <location>
        <begin position="23"/>
        <end position="199"/>
    </location>
</feature>
<evidence type="ECO:0000313" key="4">
    <source>
        <dbReference type="Proteomes" id="UP001218071"/>
    </source>
</evidence>